<reference evidence="9" key="1">
    <citation type="submission" date="2020-05" db="EMBL/GenBank/DDBJ databases">
        <authorList>
            <person name="Chiriac C."/>
            <person name="Salcher M."/>
            <person name="Ghai R."/>
            <person name="Kavagutti S V."/>
        </authorList>
    </citation>
    <scope>NUCLEOTIDE SEQUENCE</scope>
</reference>
<accession>A0A6J6QR92</accession>
<keyword evidence="3" id="KW-0813">Transport</keyword>
<sequence length="342" mass="38930">MKTRASDPASVAVTWFPTRGEAKPLKIDEIQAKSRSRSGILWIDCTDPTQLNQILKQLPVDEFSEQNIREQGGRTKLTVSGGVYQVPVFDCRLEKDSLRSEEITIAFTARWVLTVRLGPHKTNPFPIERVRQIFAIQRISHRSSSTGLLLWSILDILMDRYFMVTTDVDDELDDCEELLLDDTAQSTGRAAARESRRQSLKLFALGKALIRFRRSALPLRDVVSTIVRQEIPFIDKTVRLHFQDVADHILRINDFVESQRDVVTGLRDAELALTSNRLSLVQQKIAAWGSLFLIATLITGVLGMNFRDQPDLSWGSGFLVTASLILIICTPLYIFFRRREWV</sequence>
<evidence type="ECO:0000256" key="3">
    <source>
        <dbReference type="ARBA" id="ARBA00022448"/>
    </source>
</evidence>
<evidence type="ECO:0000256" key="8">
    <source>
        <dbReference type="SAM" id="Phobius"/>
    </source>
</evidence>
<organism evidence="9">
    <name type="scientific">freshwater metagenome</name>
    <dbReference type="NCBI Taxonomy" id="449393"/>
    <lineage>
        <taxon>unclassified sequences</taxon>
        <taxon>metagenomes</taxon>
        <taxon>ecological metagenomes</taxon>
    </lineage>
</organism>
<evidence type="ECO:0000256" key="6">
    <source>
        <dbReference type="ARBA" id="ARBA00022989"/>
    </source>
</evidence>
<dbReference type="GO" id="GO:0015087">
    <property type="term" value="F:cobalt ion transmembrane transporter activity"/>
    <property type="evidence" value="ECO:0007669"/>
    <property type="project" value="TreeGrafter"/>
</dbReference>
<feature type="transmembrane region" description="Helical" evidence="8">
    <location>
        <begin position="312"/>
        <end position="336"/>
    </location>
</feature>
<dbReference type="InterPro" id="IPR002523">
    <property type="entry name" value="MgTranspt_CorA/ZnTranspt_ZntB"/>
</dbReference>
<evidence type="ECO:0000256" key="7">
    <source>
        <dbReference type="ARBA" id="ARBA00023136"/>
    </source>
</evidence>
<dbReference type="Gene3D" id="1.20.58.340">
    <property type="entry name" value="Magnesium transport protein CorA, transmembrane region"/>
    <property type="match status" value="2"/>
</dbReference>
<dbReference type="GO" id="GO:0000287">
    <property type="term" value="F:magnesium ion binding"/>
    <property type="evidence" value="ECO:0007669"/>
    <property type="project" value="TreeGrafter"/>
</dbReference>
<dbReference type="Gene3D" id="3.30.460.20">
    <property type="entry name" value="CorA soluble domain-like"/>
    <property type="match status" value="1"/>
</dbReference>
<evidence type="ECO:0000256" key="5">
    <source>
        <dbReference type="ARBA" id="ARBA00022692"/>
    </source>
</evidence>
<evidence type="ECO:0000256" key="2">
    <source>
        <dbReference type="ARBA" id="ARBA00009765"/>
    </source>
</evidence>
<gene>
    <name evidence="9" type="ORF">UFOPK2683_00017</name>
</gene>
<keyword evidence="5 8" id="KW-0812">Transmembrane</keyword>
<dbReference type="InterPro" id="IPR045863">
    <property type="entry name" value="CorA_TM1_TM2"/>
</dbReference>
<feature type="transmembrane region" description="Helical" evidence="8">
    <location>
        <begin position="285"/>
        <end position="306"/>
    </location>
</feature>
<evidence type="ECO:0000313" key="9">
    <source>
        <dbReference type="EMBL" id="CAB4711488.1"/>
    </source>
</evidence>
<dbReference type="InterPro" id="IPR045861">
    <property type="entry name" value="CorA_cytoplasmic_dom"/>
</dbReference>
<dbReference type="GO" id="GO:0050897">
    <property type="term" value="F:cobalt ion binding"/>
    <property type="evidence" value="ECO:0007669"/>
    <property type="project" value="TreeGrafter"/>
</dbReference>
<comment type="similarity">
    <text evidence="2">Belongs to the CorA metal ion transporter (MIT) (TC 1.A.35) family.</text>
</comment>
<comment type="subcellular location">
    <subcellularLocation>
        <location evidence="1">Cell membrane</location>
        <topology evidence="1">Multi-pass membrane protein</topology>
    </subcellularLocation>
</comment>
<name>A0A6J6QR92_9ZZZZ</name>
<keyword evidence="7 8" id="KW-0472">Membrane</keyword>
<evidence type="ECO:0000256" key="4">
    <source>
        <dbReference type="ARBA" id="ARBA00022475"/>
    </source>
</evidence>
<keyword evidence="4" id="KW-1003">Cell membrane</keyword>
<dbReference type="GO" id="GO:0015095">
    <property type="term" value="F:magnesium ion transmembrane transporter activity"/>
    <property type="evidence" value="ECO:0007669"/>
    <property type="project" value="TreeGrafter"/>
</dbReference>
<keyword evidence="6 8" id="KW-1133">Transmembrane helix</keyword>
<protein>
    <submittedName>
        <fullName evidence="9">Unannotated protein</fullName>
    </submittedName>
</protein>
<evidence type="ECO:0000256" key="1">
    <source>
        <dbReference type="ARBA" id="ARBA00004651"/>
    </source>
</evidence>
<proteinExistence type="inferred from homology"/>
<dbReference type="CDD" id="cd12822">
    <property type="entry name" value="TmCorA-like"/>
    <property type="match status" value="1"/>
</dbReference>
<dbReference type="EMBL" id="CAEZYK010000001">
    <property type="protein sequence ID" value="CAB4711488.1"/>
    <property type="molecule type" value="Genomic_DNA"/>
</dbReference>
<dbReference type="SUPFAM" id="SSF144083">
    <property type="entry name" value="Magnesium transport protein CorA, transmembrane region"/>
    <property type="match status" value="1"/>
</dbReference>
<dbReference type="AlphaFoldDB" id="A0A6J6QR92"/>
<dbReference type="PANTHER" id="PTHR46494:SF1">
    <property type="entry name" value="CORA FAMILY METAL ION TRANSPORTER (EUROFUNG)"/>
    <property type="match status" value="1"/>
</dbReference>
<dbReference type="Pfam" id="PF01544">
    <property type="entry name" value="CorA"/>
    <property type="match status" value="1"/>
</dbReference>
<dbReference type="SUPFAM" id="SSF143865">
    <property type="entry name" value="CorA soluble domain-like"/>
    <property type="match status" value="1"/>
</dbReference>
<dbReference type="GO" id="GO:0005886">
    <property type="term" value="C:plasma membrane"/>
    <property type="evidence" value="ECO:0007669"/>
    <property type="project" value="UniProtKB-SubCell"/>
</dbReference>
<dbReference type="PANTHER" id="PTHR46494">
    <property type="entry name" value="CORA FAMILY METAL ION TRANSPORTER (EUROFUNG)"/>
    <property type="match status" value="1"/>
</dbReference>